<feature type="transmembrane region" description="Helical" evidence="1">
    <location>
        <begin position="233"/>
        <end position="255"/>
    </location>
</feature>
<evidence type="ECO:0000313" key="3">
    <source>
        <dbReference type="Proteomes" id="UP000270025"/>
    </source>
</evidence>
<organism evidence="2 3">
    <name type="scientific">Streptococcus viridans</name>
    <dbReference type="NCBI Taxonomy" id="78535"/>
    <lineage>
        <taxon>Bacteria</taxon>
        <taxon>Bacillati</taxon>
        <taxon>Bacillota</taxon>
        <taxon>Bacilli</taxon>
        <taxon>Lactobacillales</taxon>
        <taxon>Streptococcaceae</taxon>
        <taxon>Streptococcus</taxon>
    </lineage>
</organism>
<dbReference type="EMBL" id="LR134266">
    <property type="protein sequence ID" value="VED66967.1"/>
    <property type="molecule type" value="Genomic_DNA"/>
</dbReference>
<keyword evidence="1" id="KW-0472">Membrane</keyword>
<name>A0A447Z3Q4_9STRE</name>
<proteinExistence type="predicted"/>
<sequence length="266" mass="29727">MFGKLMKYELKATYKWYLIISGVLAILSIFAGLLASSVITGAATYTANTTYTIVGIIVLVIFAGYIGLTLTNYIIIIRRFYNNIFGREGYLTWTLPTGSHTVLLVKVTSALIWSIFCFISLILSLLIFLGVIGLAQQKNIFEELGPVFEHIGSSLIWQSLLFQVLATISGILMLYCAISLGQLFINNRIVMAFVFGFILWVVLSIIGRLFPSISISELSRTATMSSDTLSDVLVVNFIPAYIYELVKIVAMYFTVHYVTKFKLNLQ</sequence>
<protein>
    <submittedName>
        <fullName evidence="2">ABC transporter permease</fullName>
    </submittedName>
</protein>
<dbReference type="RefSeq" id="WP_126404042.1">
    <property type="nucleotide sequence ID" value="NZ_LR134266.1"/>
</dbReference>
<feature type="transmembrane region" description="Helical" evidence="1">
    <location>
        <begin position="155"/>
        <end position="178"/>
    </location>
</feature>
<keyword evidence="1" id="KW-1133">Transmembrane helix</keyword>
<reference evidence="2 3" key="1">
    <citation type="submission" date="2018-12" db="EMBL/GenBank/DDBJ databases">
        <authorList>
            <consortium name="Pathogen Informatics"/>
        </authorList>
    </citation>
    <scope>NUCLEOTIDE SEQUENCE [LARGE SCALE GENOMIC DNA]</scope>
    <source>
        <strain evidence="2 3">NCTC3166</strain>
    </source>
</reference>
<dbReference type="AlphaFoldDB" id="A0A447Z3Q4"/>
<evidence type="ECO:0000256" key="1">
    <source>
        <dbReference type="SAM" id="Phobius"/>
    </source>
</evidence>
<feature type="transmembrane region" description="Helical" evidence="1">
    <location>
        <begin position="51"/>
        <end position="77"/>
    </location>
</feature>
<accession>A0A447Z3Q4</accession>
<feature type="transmembrane region" description="Helical" evidence="1">
    <location>
        <begin position="190"/>
        <end position="213"/>
    </location>
</feature>
<feature type="transmembrane region" description="Helical" evidence="1">
    <location>
        <begin position="16"/>
        <end position="39"/>
    </location>
</feature>
<feature type="transmembrane region" description="Helical" evidence="1">
    <location>
        <begin position="110"/>
        <end position="135"/>
    </location>
</feature>
<gene>
    <name evidence="2" type="ORF">NCTC3166_00780</name>
</gene>
<dbReference type="KEGG" id="svf:NCTC3166_00780"/>
<evidence type="ECO:0000313" key="2">
    <source>
        <dbReference type="EMBL" id="VED66967.1"/>
    </source>
</evidence>
<keyword evidence="1" id="KW-0812">Transmembrane</keyword>
<dbReference type="Proteomes" id="UP000270025">
    <property type="component" value="Chromosome"/>
</dbReference>
<keyword evidence="3" id="KW-1185">Reference proteome</keyword>